<dbReference type="EMBL" id="BSNI01000002">
    <property type="protein sequence ID" value="GLQ19014.1"/>
    <property type="molecule type" value="Genomic_DNA"/>
</dbReference>
<dbReference type="CDD" id="cd07197">
    <property type="entry name" value="nitrilase"/>
    <property type="match status" value="1"/>
</dbReference>
<accession>A0ABQ5UVV4</accession>
<evidence type="ECO:0000259" key="2">
    <source>
        <dbReference type="PROSITE" id="PS50263"/>
    </source>
</evidence>
<dbReference type="Gene3D" id="3.60.110.10">
    <property type="entry name" value="Carbon-nitrogen hydrolase"/>
    <property type="match status" value="1"/>
</dbReference>
<name>A0ABQ5UVV4_9HYPH</name>
<gene>
    <name evidence="3" type="ORF">GCM10007879_32630</name>
</gene>
<evidence type="ECO:0000313" key="4">
    <source>
        <dbReference type="Proteomes" id="UP001161405"/>
    </source>
</evidence>
<dbReference type="Pfam" id="PF00795">
    <property type="entry name" value="CN_hydrolase"/>
    <property type="match status" value="1"/>
</dbReference>
<reference evidence="3" key="1">
    <citation type="journal article" date="2014" name="Int. J. Syst. Evol. Microbiol.">
        <title>Complete genome of a new Firmicutes species belonging to the dominant human colonic microbiota ('Ruminococcus bicirculans') reveals two chromosomes and a selective capacity to utilize plant glucans.</title>
        <authorList>
            <consortium name="NISC Comparative Sequencing Program"/>
            <person name="Wegmann U."/>
            <person name="Louis P."/>
            <person name="Goesmann A."/>
            <person name="Henrissat B."/>
            <person name="Duncan S.H."/>
            <person name="Flint H.J."/>
        </authorList>
    </citation>
    <scope>NUCLEOTIDE SEQUENCE</scope>
    <source>
        <strain evidence="3">NBRC 107169</strain>
    </source>
</reference>
<dbReference type="RefSeq" id="WP_284366188.1">
    <property type="nucleotide sequence ID" value="NZ_BSNI01000002.1"/>
</dbReference>
<proteinExistence type="predicted"/>
<dbReference type="SUPFAM" id="SSF56317">
    <property type="entry name" value="Carbon-nitrogen hydrolase"/>
    <property type="match status" value="1"/>
</dbReference>
<comment type="caution">
    <text evidence="3">The sequence shown here is derived from an EMBL/GenBank/DDBJ whole genome shotgun (WGS) entry which is preliminary data.</text>
</comment>
<dbReference type="InterPro" id="IPR036526">
    <property type="entry name" value="C-N_Hydrolase_sf"/>
</dbReference>
<reference evidence="3" key="2">
    <citation type="submission" date="2023-01" db="EMBL/GenBank/DDBJ databases">
        <title>Draft genome sequence of Maritalea porphyrae strain NBRC 107169.</title>
        <authorList>
            <person name="Sun Q."/>
            <person name="Mori K."/>
        </authorList>
    </citation>
    <scope>NUCLEOTIDE SEQUENCE</scope>
    <source>
        <strain evidence="3">NBRC 107169</strain>
    </source>
</reference>
<evidence type="ECO:0000313" key="3">
    <source>
        <dbReference type="EMBL" id="GLQ19014.1"/>
    </source>
</evidence>
<dbReference type="InterPro" id="IPR003010">
    <property type="entry name" value="C-N_Hydrolase"/>
</dbReference>
<feature type="domain" description="CN hydrolase" evidence="2">
    <location>
        <begin position="4"/>
        <end position="245"/>
    </location>
</feature>
<protein>
    <recommendedName>
        <fullName evidence="2">CN hydrolase domain-containing protein</fullName>
    </recommendedName>
</protein>
<sequence length="261" mass="29366">MKKMIVTVCQIDPRASQIENYIAELKLHIAQNKSDFVLLPEMCFAEWVAAEKTPSATKWATAVDDHNKHIAALSQYGAKAIMGTRPSINSAGSRRNLAYLWTQESNIPAPVHEKYYLPDEEGYYEHTWYDRGEKSFDLCRTLDMRIGVQICTEMWFLEWARHYARSRADILCVPRATPHGSTDKWLAGGRASAVCAGAYNLSSNLWCPPGEKANCGGLSWIIDPEGNVLATTSEHSPFASAEIDLDFARKSKQTYPRYVPE</sequence>
<organism evidence="3 4">
    <name type="scientific">Maritalea porphyrae</name>
    <dbReference type="NCBI Taxonomy" id="880732"/>
    <lineage>
        <taxon>Bacteria</taxon>
        <taxon>Pseudomonadati</taxon>
        <taxon>Pseudomonadota</taxon>
        <taxon>Alphaproteobacteria</taxon>
        <taxon>Hyphomicrobiales</taxon>
        <taxon>Devosiaceae</taxon>
        <taxon>Maritalea</taxon>
    </lineage>
</organism>
<dbReference type="PANTHER" id="PTHR43674:SF2">
    <property type="entry name" value="BETA-UREIDOPROPIONASE"/>
    <property type="match status" value="1"/>
</dbReference>
<evidence type="ECO:0000256" key="1">
    <source>
        <dbReference type="ARBA" id="ARBA00022801"/>
    </source>
</evidence>
<dbReference type="PROSITE" id="PS50263">
    <property type="entry name" value="CN_HYDROLASE"/>
    <property type="match status" value="1"/>
</dbReference>
<keyword evidence="1" id="KW-0378">Hydrolase</keyword>
<dbReference type="InterPro" id="IPR050345">
    <property type="entry name" value="Aliph_Amidase/BUP"/>
</dbReference>
<dbReference type="PANTHER" id="PTHR43674">
    <property type="entry name" value="NITRILASE C965.09-RELATED"/>
    <property type="match status" value="1"/>
</dbReference>
<keyword evidence="4" id="KW-1185">Reference proteome</keyword>
<dbReference type="Proteomes" id="UP001161405">
    <property type="component" value="Unassembled WGS sequence"/>
</dbReference>